<feature type="compositionally biased region" description="Polar residues" evidence="1">
    <location>
        <begin position="10"/>
        <end position="19"/>
    </location>
</feature>
<accession>A0A1G4ID48</accession>
<feature type="region of interest" description="Disordered" evidence="1">
    <location>
        <begin position="1"/>
        <end position="77"/>
    </location>
</feature>
<dbReference type="Proteomes" id="UP000195570">
    <property type="component" value="Unassembled WGS sequence"/>
</dbReference>
<gene>
    <name evidence="2" type="ORF">TEOVI_000163200</name>
</gene>
<protein>
    <submittedName>
        <fullName evidence="2">Uncharacterized protein</fullName>
    </submittedName>
</protein>
<organism evidence="2 3">
    <name type="scientific">Trypanosoma equiperdum</name>
    <dbReference type="NCBI Taxonomy" id="5694"/>
    <lineage>
        <taxon>Eukaryota</taxon>
        <taxon>Discoba</taxon>
        <taxon>Euglenozoa</taxon>
        <taxon>Kinetoplastea</taxon>
        <taxon>Metakinetoplastina</taxon>
        <taxon>Trypanosomatida</taxon>
        <taxon>Trypanosomatidae</taxon>
        <taxon>Trypanosoma</taxon>
    </lineage>
</organism>
<evidence type="ECO:0000256" key="1">
    <source>
        <dbReference type="SAM" id="MobiDB-lite"/>
    </source>
</evidence>
<evidence type="ECO:0000313" key="2">
    <source>
        <dbReference type="EMBL" id="SCU70063.1"/>
    </source>
</evidence>
<keyword evidence="3" id="KW-1185">Reference proteome</keyword>
<name>A0A1G4ID48_TRYEQ</name>
<dbReference type="RefSeq" id="XP_067080939.1">
    <property type="nucleotide sequence ID" value="XM_067224838.1"/>
</dbReference>
<dbReference type="GeneID" id="92375572"/>
<dbReference type="EMBL" id="CZPT02001351">
    <property type="protein sequence ID" value="SCU70063.1"/>
    <property type="molecule type" value="Genomic_DNA"/>
</dbReference>
<comment type="caution">
    <text evidence="2">The sequence shown here is derived from an EMBL/GenBank/DDBJ whole genome shotgun (WGS) entry which is preliminary data.</text>
</comment>
<proteinExistence type="predicted"/>
<sequence length="561" mass="61906">MVRRRPAASKKQSVASSNVKPPVQRHSKKVPSAAAPWKASGRQNSDVMPQSGKRSGAAGAVGVQPSPVGKQQPRGNRLHILPTAPEVNLWRGMCRPAILVQSLANIGTLVEVDQLLPFMSGEPRFPFSALTEDRLLVAVQALVDATWLLQPTIYVENGLQGGRSLTQNNGVPVTLPPHQRWRLVRKLVELSEAAVPMKFSILLTHGGRTGTINSTASELLPTSPCALRRRLECLRRLQQMREFHLRLVPALRRVGTKGEVAKLLFGPTAGQIDFVEPMPEVSAMRQGEQDVVRNLLEKVNECVPCGESWGSPFVMPLRISSGAYILQKYDRAEALARLLHVAEFFGLPPFLRSIRVSDGRQRPFIPHLVAKEDDSHSIGRLPPSLYFSPSDLDPHHYDVSGSGQEQVVQEELMDLAGRHCCFGVLTGEADQVISLIRTSASIRQQMKNKKNAEIKVEEIEDVAVDDGAAAHSEVIGVDPLASHAAAIVKGWQKNINSGGRKEAYVHWLCNNRWNQLTSYYAIVLMVVLPHGCEVEEKEGATEERDITTFYYVAAVCELTRQ</sequence>
<evidence type="ECO:0000313" key="3">
    <source>
        <dbReference type="Proteomes" id="UP000195570"/>
    </source>
</evidence>
<dbReference type="AlphaFoldDB" id="A0A1G4ID48"/>
<dbReference type="VEuPathDB" id="TriTrypDB:TEOVI_000163200"/>
<reference evidence="2" key="1">
    <citation type="submission" date="2016-09" db="EMBL/GenBank/DDBJ databases">
        <authorList>
            <person name="Hebert L."/>
            <person name="Moumen B."/>
        </authorList>
    </citation>
    <scope>NUCLEOTIDE SEQUENCE [LARGE SCALE GENOMIC DNA]</scope>
    <source>
        <strain evidence="2">OVI</strain>
    </source>
</reference>